<proteinExistence type="predicted"/>
<accession>X1K0C4</accession>
<dbReference type="AlphaFoldDB" id="X1K0C4"/>
<feature type="non-terminal residue" evidence="2">
    <location>
        <position position="67"/>
    </location>
</feature>
<dbReference type="PROSITE" id="PS51257">
    <property type="entry name" value="PROKAR_LIPOPROTEIN"/>
    <property type="match status" value="1"/>
</dbReference>
<organism evidence="2">
    <name type="scientific">marine sediment metagenome</name>
    <dbReference type="NCBI Taxonomy" id="412755"/>
    <lineage>
        <taxon>unclassified sequences</taxon>
        <taxon>metagenomes</taxon>
        <taxon>ecological metagenomes</taxon>
    </lineage>
</organism>
<protein>
    <submittedName>
        <fullName evidence="2">Uncharacterized protein</fullName>
    </submittedName>
</protein>
<sequence length="67" mass="7001">MMGKKWFLTVIFLSLIFSACAPLGGTLEVGITPETQETSVPSSPTPDQPTSAPVEPTQTPEPVPSTG</sequence>
<evidence type="ECO:0000313" key="2">
    <source>
        <dbReference type="EMBL" id="GAH87130.1"/>
    </source>
</evidence>
<dbReference type="EMBL" id="BARU01038675">
    <property type="protein sequence ID" value="GAH87130.1"/>
    <property type="molecule type" value="Genomic_DNA"/>
</dbReference>
<evidence type="ECO:0000256" key="1">
    <source>
        <dbReference type="SAM" id="MobiDB-lite"/>
    </source>
</evidence>
<feature type="region of interest" description="Disordered" evidence="1">
    <location>
        <begin position="32"/>
        <end position="67"/>
    </location>
</feature>
<feature type="compositionally biased region" description="Polar residues" evidence="1">
    <location>
        <begin position="33"/>
        <end position="42"/>
    </location>
</feature>
<gene>
    <name evidence="2" type="ORF">S03H2_60061</name>
</gene>
<reference evidence="2" key="1">
    <citation type="journal article" date="2014" name="Front. Microbiol.">
        <title>High frequency of phylogenetically diverse reductive dehalogenase-homologous genes in deep subseafloor sedimentary metagenomes.</title>
        <authorList>
            <person name="Kawai M."/>
            <person name="Futagami T."/>
            <person name="Toyoda A."/>
            <person name="Takaki Y."/>
            <person name="Nishi S."/>
            <person name="Hori S."/>
            <person name="Arai W."/>
            <person name="Tsubouchi T."/>
            <person name="Morono Y."/>
            <person name="Uchiyama I."/>
            <person name="Ito T."/>
            <person name="Fujiyama A."/>
            <person name="Inagaki F."/>
            <person name="Takami H."/>
        </authorList>
    </citation>
    <scope>NUCLEOTIDE SEQUENCE</scope>
    <source>
        <strain evidence="2">Expedition CK06-06</strain>
    </source>
</reference>
<comment type="caution">
    <text evidence="2">The sequence shown here is derived from an EMBL/GenBank/DDBJ whole genome shotgun (WGS) entry which is preliminary data.</text>
</comment>
<name>X1K0C4_9ZZZZ</name>